<evidence type="ECO:0000259" key="18">
    <source>
        <dbReference type="PROSITE" id="PS50173"/>
    </source>
</evidence>
<dbReference type="InterPro" id="IPR038401">
    <property type="entry name" value="Rev1_C_sf"/>
</dbReference>
<keyword evidence="12" id="KW-0234">DNA repair</keyword>
<dbReference type="GO" id="GO:0070987">
    <property type="term" value="P:error-free translesion synthesis"/>
    <property type="evidence" value="ECO:0007669"/>
    <property type="project" value="UniProtKB-ARBA"/>
</dbReference>
<comment type="cofactor">
    <cofactor evidence="1">
        <name>Mg(2+)</name>
        <dbReference type="ChEBI" id="CHEBI:18420"/>
    </cofactor>
</comment>
<dbReference type="InParanoid" id="Q6BS95"/>
<evidence type="ECO:0000256" key="6">
    <source>
        <dbReference type="ARBA" id="ARBA00022679"/>
    </source>
</evidence>
<evidence type="ECO:0000256" key="15">
    <source>
        <dbReference type="ARBA" id="ARBA00081902"/>
    </source>
</evidence>
<dbReference type="OrthoDB" id="427711at2759"/>
<accession>Q6BS95</accession>
<dbReference type="Pfam" id="PF16727">
    <property type="entry name" value="REV1_C"/>
    <property type="match status" value="1"/>
</dbReference>
<dbReference type="FunCoup" id="Q6BS95">
    <property type="interactions" value="891"/>
</dbReference>
<dbReference type="SUPFAM" id="SSF52113">
    <property type="entry name" value="BRCT domain"/>
    <property type="match status" value="1"/>
</dbReference>
<dbReference type="CDD" id="cd17719">
    <property type="entry name" value="BRCT_Rev1"/>
    <property type="match status" value="1"/>
</dbReference>
<dbReference type="Gene3D" id="6.10.250.1490">
    <property type="match status" value="1"/>
</dbReference>
<evidence type="ECO:0000256" key="16">
    <source>
        <dbReference type="SAM" id="MobiDB-lite"/>
    </source>
</evidence>
<evidence type="ECO:0000256" key="11">
    <source>
        <dbReference type="ARBA" id="ARBA00023125"/>
    </source>
</evidence>
<dbReference type="FunFam" id="3.40.50.10190:FF:000011">
    <property type="entry name" value="DNA repair protein REV1"/>
    <property type="match status" value="1"/>
</dbReference>
<evidence type="ECO:0000256" key="7">
    <source>
        <dbReference type="ARBA" id="ARBA00022695"/>
    </source>
</evidence>
<evidence type="ECO:0000256" key="1">
    <source>
        <dbReference type="ARBA" id="ARBA00001946"/>
    </source>
</evidence>
<dbReference type="PANTHER" id="PTHR45990:SF1">
    <property type="entry name" value="DNA REPAIR PROTEIN REV1"/>
    <property type="match status" value="1"/>
</dbReference>
<comment type="similarity">
    <text evidence="3">Belongs to the DNA polymerase type-Y family.</text>
</comment>
<dbReference type="InterPro" id="IPR017961">
    <property type="entry name" value="DNA_pol_Y-fam_little_finger"/>
</dbReference>
<evidence type="ECO:0000256" key="8">
    <source>
        <dbReference type="ARBA" id="ARBA00022723"/>
    </source>
</evidence>
<evidence type="ECO:0000256" key="13">
    <source>
        <dbReference type="ARBA" id="ARBA00023242"/>
    </source>
</evidence>
<dbReference type="Gene3D" id="1.10.150.20">
    <property type="entry name" value="5' to 3' exonuclease, C-terminal subdomain"/>
    <property type="match status" value="1"/>
</dbReference>
<reference evidence="19 20" key="1">
    <citation type="journal article" date="2004" name="Nature">
        <title>Genome evolution in yeasts.</title>
        <authorList>
            <consortium name="Genolevures"/>
            <person name="Dujon B."/>
            <person name="Sherman D."/>
            <person name="Fischer G."/>
            <person name="Durrens P."/>
            <person name="Casaregola S."/>
            <person name="Lafontaine I."/>
            <person name="de Montigny J."/>
            <person name="Marck C."/>
            <person name="Neuveglise C."/>
            <person name="Talla E."/>
            <person name="Goffard N."/>
            <person name="Frangeul L."/>
            <person name="Aigle M."/>
            <person name="Anthouard V."/>
            <person name="Babour A."/>
            <person name="Barbe V."/>
            <person name="Barnay S."/>
            <person name="Blanchin S."/>
            <person name="Beckerich J.M."/>
            <person name="Beyne E."/>
            <person name="Bleykasten C."/>
            <person name="Boisrame A."/>
            <person name="Boyer J."/>
            <person name="Cattolico L."/>
            <person name="Confanioleri F."/>
            <person name="de Daruvar A."/>
            <person name="Despons L."/>
            <person name="Fabre E."/>
            <person name="Fairhead C."/>
            <person name="Ferry-Dumazet H."/>
            <person name="Groppi A."/>
            <person name="Hantraye F."/>
            <person name="Hennequin C."/>
            <person name="Jauniaux N."/>
            <person name="Joyet P."/>
            <person name="Kachouri R."/>
            <person name="Kerrest A."/>
            <person name="Koszul R."/>
            <person name="Lemaire M."/>
            <person name="Lesur I."/>
            <person name="Ma L."/>
            <person name="Muller H."/>
            <person name="Nicaud J.M."/>
            <person name="Nikolski M."/>
            <person name="Oztas S."/>
            <person name="Ozier-Kalogeropoulos O."/>
            <person name="Pellenz S."/>
            <person name="Potier S."/>
            <person name="Richard G.F."/>
            <person name="Straub M.L."/>
            <person name="Suleau A."/>
            <person name="Swennene D."/>
            <person name="Tekaia F."/>
            <person name="Wesolowski-Louvel M."/>
            <person name="Westhof E."/>
            <person name="Wirth B."/>
            <person name="Zeniou-Meyer M."/>
            <person name="Zivanovic I."/>
            <person name="Bolotin-Fukuhara M."/>
            <person name="Thierry A."/>
            <person name="Bouchier C."/>
            <person name="Caudron B."/>
            <person name="Scarpelli C."/>
            <person name="Gaillardin C."/>
            <person name="Weissenbach J."/>
            <person name="Wincker P."/>
            <person name="Souciet J.L."/>
        </authorList>
    </citation>
    <scope>NUCLEOTIDE SEQUENCE [LARGE SCALE GENOMIC DNA]</scope>
    <source>
        <strain evidence="20">ATCC 36239 / CBS 767 / BCRC 21394 / JCM 1990 / NBRC 0083 / IGC 2968</strain>
    </source>
</reference>
<gene>
    <name evidence="19" type="ordered locus">DEHA2D10560g</name>
</gene>
<feature type="compositionally biased region" description="Polar residues" evidence="16">
    <location>
        <begin position="980"/>
        <end position="989"/>
    </location>
</feature>
<evidence type="ECO:0000256" key="14">
    <source>
        <dbReference type="ARBA" id="ARBA00058985"/>
    </source>
</evidence>
<dbReference type="GO" id="GO:0042276">
    <property type="term" value="P:error-prone translesion synthesis"/>
    <property type="evidence" value="ECO:0007669"/>
    <property type="project" value="TreeGrafter"/>
</dbReference>
<dbReference type="PANTHER" id="PTHR45990">
    <property type="entry name" value="DNA REPAIR PROTEIN REV1"/>
    <property type="match status" value="1"/>
</dbReference>
<keyword evidence="11" id="KW-0238">DNA-binding</keyword>
<dbReference type="InterPro" id="IPR043502">
    <property type="entry name" value="DNA/RNA_pol_sf"/>
</dbReference>
<dbReference type="Gene3D" id="1.20.58.1280">
    <property type="entry name" value="DNA repair protein Rev1, C-terminal domain"/>
    <property type="match status" value="1"/>
</dbReference>
<evidence type="ECO:0000313" key="20">
    <source>
        <dbReference type="Proteomes" id="UP000000599"/>
    </source>
</evidence>
<dbReference type="GeneID" id="2901155"/>
<dbReference type="AlphaFoldDB" id="Q6BS95"/>
<dbReference type="Gene3D" id="3.40.50.10190">
    <property type="entry name" value="BRCT domain"/>
    <property type="match status" value="1"/>
</dbReference>
<keyword evidence="9" id="KW-0227">DNA damage</keyword>
<keyword evidence="10" id="KW-0460">Magnesium</keyword>
<keyword evidence="8" id="KW-0479">Metal-binding</keyword>
<feature type="domain" description="BRCT" evidence="17">
    <location>
        <begin position="210"/>
        <end position="298"/>
    </location>
</feature>
<organism evidence="19 20">
    <name type="scientific">Debaryomyces hansenii (strain ATCC 36239 / CBS 767 / BCRC 21394 / JCM 1990 / NBRC 0083 / IGC 2968)</name>
    <name type="common">Yeast</name>
    <name type="synonym">Torulaspora hansenii</name>
    <dbReference type="NCBI Taxonomy" id="284592"/>
    <lineage>
        <taxon>Eukaryota</taxon>
        <taxon>Fungi</taxon>
        <taxon>Dikarya</taxon>
        <taxon>Ascomycota</taxon>
        <taxon>Saccharomycotina</taxon>
        <taxon>Pichiomycetes</taxon>
        <taxon>Debaryomycetaceae</taxon>
        <taxon>Debaryomyces</taxon>
    </lineage>
</organism>
<comment type="subcellular location">
    <subcellularLocation>
        <location evidence="2">Nucleus</location>
    </subcellularLocation>
</comment>
<evidence type="ECO:0000256" key="9">
    <source>
        <dbReference type="ARBA" id="ARBA00022763"/>
    </source>
</evidence>
<feature type="domain" description="UmuC" evidence="18">
    <location>
        <begin position="458"/>
        <end position="646"/>
    </location>
</feature>
<dbReference type="STRING" id="284592.Q6BS95"/>
<dbReference type="InterPro" id="IPR001357">
    <property type="entry name" value="BRCT_dom"/>
</dbReference>
<evidence type="ECO:0000256" key="12">
    <source>
        <dbReference type="ARBA" id="ARBA00023204"/>
    </source>
</evidence>
<keyword evidence="13" id="KW-0539">Nucleus</keyword>
<feature type="region of interest" description="Disordered" evidence="16">
    <location>
        <begin position="316"/>
        <end position="371"/>
    </location>
</feature>
<dbReference type="GO" id="GO:0006281">
    <property type="term" value="P:DNA repair"/>
    <property type="evidence" value="ECO:0007669"/>
    <property type="project" value="UniProtKB-KW"/>
</dbReference>
<dbReference type="HOGENOM" id="CLU_003901_1_0_1"/>
<dbReference type="Pfam" id="PF16589">
    <property type="entry name" value="BRCT_2"/>
    <property type="match status" value="1"/>
</dbReference>
<protein>
    <recommendedName>
        <fullName evidence="4">DNA repair protein REV1</fullName>
    </recommendedName>
    <alternativeName>
        <fullName evidence="15">Reversionless protein 1</fullName>
    </alternativeName>
</protein>
<dbReference type="GO" id="GO:0003887">
    <property type="term" value="F:DNA-directed DNA polymerase activity"/>
    <property type="evidence" value="ECO:0007669"/>
    <property type="project" value="InterPro"/>
</dbReference>
<dbReference type="eggNOG" id="KOG2093">
    <property type="taxonomic scope" value="Eukaryota"/>
</dbReference>
<evidence type="ECO:0000313" key="19">
    <source>
        <dbReference type="EMBL" id="CAG87079.2"/>
    </source>
</evidence>
<dbReference type="RefSeq" id="XP_458925.2">
    <property type="nucleotide sequence ID" value="XM_458925.1"/>
</dbReference>
<dbReference type="InterPro" id="IPR053848">
    <property type="entry name" value="IMS_HHH_1"/>
</dbReference>
<keyword evidence="5" id="KW-0237">DNA synthesis</keyword>
<dbReference type="InterPro" id="IPR043128">
    <property type="entry name" value="Rev_trsase/Diguanyl_cyclase"/>
</dbReference>
<evidence type="ECO:0000256" key="10">
    <source>
        <dbReference type="ARBA" id="ARBA00022842"/>
    </source>
</evidence>
<dbReference type="GO" id="GO:0003684">
    <property type="term" value="F:damaged DNA binding"/>
    <property type="evidence" value="ECO:0007669"/>
    <property type="project" value="InterPro"/>
</dbReference>
<evidence type="ECO:0000256" key="4">
    <source>
        <dbReference type="ARBA" id="ARBA00020399"/>
    </source>
</evidence>
<dbReference type="InterPro" id="IPR031991">
    <property type="entry name" value="Rev1_C"/>
</dbReference>
<evidence type="ECO:0000256" key="3">
    <source>
        <dbReference type="ARBA" id="ARBA00010945"/>
    </source>
</evidence>
<dbReference type="SUPFAM" id="SSF100879">
    <property type="entry name" value="Lesion bypass DNA polymerase (Y-family), little finger domain"/>
    <property type="match status" value="1"/>
</dbReference>
<dbReference type="InterPro" id="IPR036420">
    <property type="entry name" value="BRCT_dom_sf"/>
</dbReference>
<dbReference type="PROSITE" id="PS50172">
    <property type="entry name" value="BRCT"/>
    <property type="match status" value="1"/>
</dbReference>
<dbReference type="GO" id="GO:0046872">
    <property type="term" value="F:metal ion binding"/>
    <property type="evidence" value="ECO:0007669"/>
    <property type="project" value="UniProtKB-KW"/>
</dbReference>
<evidence type="ECO:0000256" key="5">
    <source>
        <dbReference type="ARBA" id="ARBA00022634"/>
    </source>
</evidence>
<comment type="function">
    <text evidence="14">Deoxycytidyl transferase involved in DNA repair. Transfers a dCMP residue from dCTP to the 3'-end of a DNA primer in a template-dependent reaction. May assist in the first step in the bypass of abasic lesions by the insertion of a nucleotide opposite the lesion. Required for normal induction of mutations by physical and chemical agents. Involved in mitochondrial DNA mutagenesis.</text>
</comment>
<dbReference type="SUPFAM" id="SSF56672">
    <property type="entry name" value="DNA/RNA polymerases"/>
    <property type="match status" value="1"/>
</dbReference>
<dbReference type="Pfam" id="PF00817">
    <property type="entry name" value="IMS"/>
    <property type="match status" value="1"/>
</dbReference>
<sequence length="1175" mass="134397">MSEENEENGSQYQRFLRCLDDSQLISHINSLSQQESKSHSIVLDDIQDESTPVEAGKGVLEDVNSSFRSMVSLSSDPFDDGLDDVLANIHSRRTSFTGKLLEISHASSGGYKNQGSGEDRPAERNFAVPEVLSAESEEGQSEVDRVADYVEDSSEGGSENESKMLPKHEFGDYATYFHNKHVKQQKADKEYIRWDLERRKYQNQDENMEIRKPIFEGCVIHVNGHTVPSINEIHRLVILHGGKFLGYLSSKGSATHIVCDRLTPRKRIEFKNYRVVRAKWIIDCIEQNDLLDWTNYRLMQDVSYGQKRLNFATEEDIEDHQSKGGMGEETEGSEVQYEDKEKEEKEEKEEESHNESILDKILSEQPEDDMEENELPELEKELSIKEAPDKVVSRIQKIAMDAKHPDFLKHFFANSRLHHLSTWKADLRLKFLRKVVLEKKQNEGNRGHIPENSEKMAILHVDFDCFFATASCLNHPNLDINKDPIAVTHGGRTSDIASCNYVARKFGVRNGMWSGKAKQLCPELIQLDYDFDAYERCSAKFYDYLISRGIFDHIFPVSIDEVLLDATSFCLESGRLREDIINELSQTIRKGIFSLTNCSVSVGASHNVLLAKLALKKAKPNGQFYLHEKVDEFLDNIPVRDLPGIGNSIKYKLIEEIQDMSSQEPLIKDLKPFTELQLMNIFGKKTGTKLYQFARGIDNSSIKLDLNNSESVLGRKSVSVDVNFGIRFDTVPQVEAFLMNLSKEMYSRLISLGMCGSSITLRLAKRAHDAPIDPPKYLGMGLCDFVSKSSKLGVPTNDWGIMGSEIKALFRMVNVPVKELRGIAITMNKLEDVENLKKIRQMRLPFNQVKRNNFHEKDTPAKPSAVKKYHDRLENENIDWEVFNELPEEIKNELQSELSRRGISKKDAQFIEPRKSPKKEEICIVPDLKKPKAYLQQLIPSQLKGPPKYVRVIESPTRSPSKSPRKRKKVSTSPSPVKKQTSNVYNDSGSYDDSVLNELPSSIKTAVLKDLEYKNKIKNFDLTPMREKMDRKYKKKNSVGQFKITQQWISMQPKLINAPLFLNQGGSFFEISKSIDGWVFMSLNQGGPHLDDVQIFTDYLRELLKQDNLSRCLNLVKCLRCNLEYQNSIQKVKRSSQKDDSLVKLAINDWNTVITKYIVPVINEYCTHNYIDTII</sequence>
<keyword evidence="20" id="KW-1185">Reference proteome</keyword>
<dbReference type="Pfam" id="PF11799">
    <property type="entry name" value="IMS_C"/>
    <property type="match status" value="1"/>
</dbReference>
<keyword evidence="6" id="KW-0808">Transferase</keyword>
<dbReference type="InterPro" id="IPR001126">
    <property type="entry name" value="UmuC"/>
</dbReference>
<dbReference type="GO" id="GO:0017125">
    <property type="term" value="F:deoxycytidyl transferase activity"/>
    <property type="evidence" value="ECO:0007669"/>
    <property type="project" value="TreeGrafter"/>
</dbReference>
<dbReference type="InterPro" id="IPR036775">
    <property type="entry name" value="DNA_pol_Y-fam_lit_finger_sf"/>
</dbReference>
<feature type="region of interest" description="Disordered" evidence="16">
    <location>
        <begin position="946"/>
        <end position="989"/>
    </location>
</feature>
<dbReference type="Gene3D" id="3.30.1490.100">
    <property type="entry name" value="DNA polymerase, Y-family, little finger domain"/>
    <property type="match status" value="1"/>
</dbReference>
<feature type="compositionally biased region" description="Basic and acidic residues" evidence="16">
    <location>
        <begin position="337"/>
        <end position="362"/>
    </location>
</feature>
<dbReference type="Gene3D" id="6.10.250.1630">
    <property type="match status" value="1"/>
</dbReference>
<dbReference type="Gene3D" id="3.30.70.270">
    <property type="match status" value="1"/>
</dbReference>
<dbReference type="SMART" id="SM00292">
    <property type="entry name" value="BRCT"/>
    <property type="match status" value="1"/>
</dbReference>
<dbReference type="Proteomes" id="UP000000599">
    <property type="component" value="Chromosome D"/>
</dbReference>
<dbReference type="OMA" id="PPKYMGM"/>
<dbReference type="PROSITE" id="PS50173">
    <property type="entry name" value="UMUC"/>
    <property type="match status" value="1"/>
</dbReference>
<name>Q6BS95_DEBHA</name>
<dbReference type="GO" id="GO:0005634">
    <property type="term" value="C:nucleus"/>
    <property type="evidence" value="ECO:0007669"/>
    <property type="project" value="UniProtKB-SubCell"/>
</dbReference>
<dbReference type="VEuPathDB" id="FungiDB:DEHA2D10560g"/>
<dbReference type="KEGG" id="dha:DEHA2D10560g"/>
<dbReference type="Gene3D" id="3.40.1170.60">
    <property type="match status" value="1"/>
</dbReference>
<dbReference type="FunFam" id="3.30.1490.100:FF:000001">
    <property type="entry name" value="DNA repair protein REV1"/>
    <property type="match status" value="1"/>
</dbReference>
<evidence type="ECO:0000256" key="2">
    <source>
        <dbReference type="ARBA" id="ARBA00004123"/>
    </source>
</evidence>
<dbReference type="EMBL" id="CR382136">
    <property type="protein sequence ID" value="CAG87079.2"/>
    <property type="molecule type" value="Genomic_DNA"/>
</dbReference>
<evidence type="ECO:0000259" key="17">
    <source>
        <dbReference type="PROSITE" id="PS50172"/>
    </source>
</evidence>
<dbReference type="Pfam" id="PF21999">
    <property type="entry name" value="IMS_HHH_1"/>
    <property type="match status" value="1"/>
</dbReference>
<keyword evidence="7" id="KW-0548">Nucleotidyltransferase</keyword>
<proteinExistence type="inferred from homology"/>